<keyword evidence="3" id="KW-1185">Reference proteome</keyword>
<name>A0A1T1AV29_RHOFE</name>
<reference evidence="2 3" key="1">
    <citation type="submission" date="2017-01" db="EMBL/GenBank/DDBJ databases">
        <title>Genome sequencing of Rhodoferax fermentans JCM 7819.</title>
        <authorList>
            <person name="Kim Y.J."/>
            <person name="Farh M.E.-A."/>
            <person name="Yang D.-C."/>
        </authorList>
    </citation>
    <scope>NUCLEOTIDE SEQUENCE [LARGE SCALE GENOMIC DNA]</scope>
    <source>
        <strain evidence="2 3">JCM 7819</strain>
    </source>
</reference>
<dbReference type="EMBL" id="MTJN01000002">
    <property type="protein sequence ID" value="OOV07917.1"/>
    <property type="molecule type" value="Genomic_DNA"/>
</dbReference>
<feature type="transmembrane region" description="Helical" evidence="1">
    <location>
        <begin position="6"/>
        <end position="22"/>
    </location>
</feature>
<keyword evidence="1" id="KW-0472">Membrane</keyword>
<keyword evidence="1" id="KW-0812">Transmembrane</keyword>
<evidence type="ECO:0000256" key="1">
    <source>
        <dbReference type="SAM" id="Phobius"/>
    </source>
</evidence>
<organism evidence="2 3">
    <name type="scientific">Rhodoferax fermentans</name>
    <dbReference type="NCBI Taxonomy" id="28066"/>
    <lineage>
        <taxon>Bacteria</taxon>
        <taxon>Pseudomonadati</taxon>
        <taxon>Pseudomonadota</taxon>
        <taxon>Betaproteobacteria</taxon>
        <taxon>Burkholderiales</taxon>
        <taxon>Comamonadaceae</taxon>
        <taxon>Rhodoferax</taxon>
    </lineage>
</organism>
<evidence type="ECO:0000313" key="3">
    <source>
        <dbReference type="Proteomes" id="UP000190750"/>
    </source>
</evidence>
<proteinExistence type="predicted"/>
<feature type="transmembrane region" description="Helical" evidence="1">
    <location>
        <begin position="95"/>
        <end position="113"/>
    </location>
</feature>
<sequence length="427" mass="47503">MVNGWAVYANIFFTIVAFRLLKKSDSTPIATTIAMVALTATIPLFEGPILSEATMETASVVSWGWGAILWVISIGVLAAATGIRSGILPESTLKIVPVLFASLLIAIGAYRMYQWKNANDQEREIYLPKSMAFSVADFYGIPFVWPTGPVVDAGDSVAVEIDGSLRSDVTPYVSIRVPELLSYERFGYDWQKFELADMPTLTVRSTVKPKNIALQVKRTPEGAVIRILNRASNTALYEQHLRLIVAKNNRTHVFPTSDSIEWSGLSRGYYDALKIALNPVVVPSEISPASRNIGKNKTQMKLAEEAAIPCEEKRTYFKSPDSFDNLDGRYVILDRYHNFAALCSKSYVGLIFVWSTPSRSSKLGSDVYLYDRITLRPLAKFSDRDECVYGVSCNEYVQPESISRVRIENDKVSVDTAAGVALVKRKY</sequence>
<gene>
    <name evidence="2" type="ORF">RF819_15360</name>
</gene>
<feature type="transmembrane region" description="Helical" evidence="1">
    <location>
        <begin position="62"/>
        <end position="83"/>
    </location>
</feature>
<protein>
    <submittedName>
        <fullName evidence="2">Uncharacterized protein</fullName>
    </submittedName>
</protein>
<dbReference type="Proteomes" id="UP000190750">
    <property type="component" value="Unassembled WGS sequence"/>
</dbReference>
<feature type="transmembrane region" description="Helical" evidence="1">
    <location>
        <begin position="29"/>
        <end position="50"/>
    </location>
</feature>
<accession>A0A1T1AV29</accession>
<evidence type="ECO:0000313" key="2">
    <source>
        <dbReference type="EMBL" id="OOV07917.1"/>
    </source>
</evidence>
<keyword evidence="1" id="KW-1133">Transmembrane helix</keyword>
<dbReference type="AlphaFoldDB" id="A0A1T1AV29"/>
<comment type="caution">
    <text evidence="2">The sequence shown here is derived from an EMBL/GenBank/DDBJ whole genome shotgun (WGS) entry which is preliminary data.</text>
</comment>